<dbReference type="AlphaFoldDB" id="A0A644YJK5"/>
<name>A0A644YJK5_9ZZZZ</name>
<comment type="caution">
    <text evidence="1">The sequence shown here is derived from an EMBL/GenBank/DDBJ whole genome shotgun (WGS) entry which is preliminary data.</text>
</comment>
<sequence length="95" mass="11184">MGTVRVSRFLHVFFCLFRIIVVNDTLRRRPGILGLDHEIRNNRMPVITGDVHRFLIDSVGYGFPDVVVVKGGTKIVDRQERSMIRRYKLRFEIRI</sequence>
<evidence type="ECO:0000313" key="1">
    <source>
        <dbReference type="EMBL" id="MPM28519.1"/>
    </source>
</evidence>
<reference evidence="1" key="1">
    <citation type="submission" date="2019-08" db="EMBL/GenBank/DDBJ databases">
        <authorList>
            <person name="Kucharzyk K."/>
            <person name="Murdoch R.W."/>
            <person name="Higgins S."/>
            <person name="Loffler F."/>
        </authorList>
    </citation>
    <scope>NUCLEOTIDE SEQUENCE</scope>
</reference>
<proteinExistence type="predicted"/>
<dbReference type="EMBL" id="VSSQ01005277">
    <property type="protein sequence ID" value="MPM28519.1"/>
    <property type="molecule type" value="Genomic_DNA"/>
</dbReference>
<protein>
    <submittedName>
        <fullName evidence="1">Uncharacterized protein</fullName>
    </submittedName>
</protein>
<organism evidence="1">
    <name type="scientific">bioreactor metagenome</name>
    <dbReference type="NCBI Taxonomy" id="1076179"/>
    <lineage>
        <taxon>unclassified sequences</taxon>
        <taxon>metagenomes</taxon>
        <taxon>ecological metagenomes</taxon>
    </lineage>
</organism>
<accession>A0A644YJK5</accession>
<gene>
    <name evidence="1" type="ORF">SDC9_75045</name>
</gene>